<dbReference type="GO" id="GO:0005524">
    <property type="term" value="F:ATP binding"/>
    <property type="evidence" value="ECO:0007669"/>
    <property type="project" value="UniProtKB-KW"/>
</dbReference>
<keyword evidence="2" id="KW-0067">ATP-binding</keyword>
<comment type="caution">
    <text evidence="5">The sequence shown here is derived from an EMBL/GenBank/DDBJ whole genome shotgun (WGS) entry which is preliminary data.</text>
</comment>
<evidence type="ECO:0000256" key="3">
    <source>
        <dbReference type="ARBA" id="ARBA00023054"/>
    </source>
</evidence>
<dbReference type="InterPro" id="IPR003959">
    <property type="entry name" value="ATPase_AAA_core"/>
</dbReference>
<evidence type="ECO:0000313" key="6">
    <source>
        <dbReference type="Proteomes" id="UP000247409"/>
    </source>
</evidence>
<dbReference type="SMART" id="SM00382">
    <property type="entry name" value="AAA"/>
    <property type="match status" value="1"/>
</dbReference>
<dbReference type="FunFam" id="3.40.50.300:FF:001025">
    <property type="entry name" value="ATPase family, AAA domain-containing 2B"/>
    <property type="match status" value="1"/>
</dbReference>
<dbReference type="GO" id="GO:0016887">
    <property type="term" value="F:ATP hydrolysis activity"/>
    <property type="evidence" value="ECO:0007669"/>
    <property type="project" value="InterPro"/>
</dbReference>
<evidence type="ECO:0000313" key="5">
    <source>
        <dbReference type="EMBL" id="PXF47568.1"/>
    </source>
</evidence>
<evidence type="ECO:0000256" key="1">
    <source>
        <dbReference type="ARBA" id="ARBA00022741"/>
    </source>
</evidence>
<evidence type="ECO:0000256" key="2">
    <source>
        <dbReference type="ARBA" id="ARBA00022840"/>
    </source>
</evidence>
<dbReference type="Proteomes" id="UP000247409">
    <property type="component" value="Unassembled WGS sequence"/>
</dbReference>
<dbReference type="AlphaFoldDB" id="A0A2V3IZK1"/>
<dbReference type="Pfam" id="PF00004">
    <property type="entry name" value="AAA"/>
    <property type="match status" value="1"/>
</dbReference>
<dbReference type="PANTHER" id="PTHR23077:SF9">
    <property type="entry name" value="PEROXISOMAL ATPASE PEX6"/>
    <property type="match status" value="1"/>
</dbReference>
<dbReference type="InterPro" id="IPR003593">
    <property type="entry name" value="AAA+_ATPase"/>
</dbReference>
<accession>A0A2V3IZK1</accession>
<dbReference type="GO" id="GO:0016558">
    <property type="term" value="P:protein import into peroxisome matrix"/>
    <property type="evidence" value="ECO:0007669"/>
    <property type="project" value="TreeGrafter"/>
</dbReference>
<dbReference type="InterPro" id="IPR050168">
    <property type="entry name" value="AAA_ATPase_domain"/>
</dbReference>
<name>A0A2V3IZK1_9FLOR</name>
<keyword evidence="6" id="KW-1185">Reference proteome</keyword>
<dbReference type="STRING" id="448386.A0A2V3IZK1"/>
<dbReference type="Gene3D" id="1.10.8.60">
    <property type="match status" value="1"/>
</dbReference>
<reference evidence="5 6" key="1">
    <citation type="journal article" date="2018" name="Mol. Biol. Evol.">
        <title>Analysis of the draft genome of the red seaweed Gracilariopsis chorda provides insights into genome size evolution in Rhodophyta.</title>
        <authorList>
            <person name="Lee J."/>
            <person name="Yang E.C."/>
            <person name="Graf L."/>
            <person name="Yang J.H."/>
            <person name="Qiu H."/>
            <person name="Zel Zion U."/>
            <person name="Chan C.X."/>
            <person name="Stephens T.G."/>
            <person name="Weber A.P.M."/>
            <person name="Boo G.H."/>
            <person name="Boo S.M."/>
            <person name="Kim K.M."/>
            <person name="Shin Y."/>
            <person name="Jung M."/>
            <person name="Lee S.J."/>
            <person name="Yim H.S."/>
            <person name="Lee J.H."/>
            <person name="Bhattacharya D."/>
            <person name="Yoon H.S."/>
        </authorList>
    </citation>
    <scope>NUCLEOTIDE SEQUENCE [LARGE SCALE GENOMIC DNA]</scope>
    <source>
        <strain evidence="5 6">SKKU-2015</strain>
        <tissue evidence="5">Whole body</tissue>
    </source>
</reference>
<organism evidence="5 6">
    <name type="scientific">Gracilariopsis chorda</name>
    <dbReference type="NCBI Taxonomy" id="448386"/>
    <lineage>
        <taxon>Eukaryota</taxon>
        <taxon>Rhodophyta</taxon>
        <taxon>Florideophyceae</taxon>
        <taxon>Rhodymeniophycidae</taxon>
        <taxon>Gracilariales</taxon>
        <taxon>Gracilariaceae</taxon>
        <taxon>Gracilariopsis</taxon>
    </lineage>
</organism>
<dbReference type="PANTHER" id="PTHR23077">
    <property type="entry name" value="AAA-FAMILY ATPASE"/>
    <property type="match status" value="1"/>
</dbReference>
<feature type="domain" description="AAA+ ATPase" evidence="4">
    <location>
        <begin position="491"/>
        <end position="629"/>
    </location>
</feature>
<gene>
    <name evidence="5" type="ORF">BWQ96_02712</name>
</gene>
<protein>
    <submittedName>
        <fullName evidence="5">Peroxisomal biogenesis factor 6</fullName>
    </submittedName>
</protein>
<dbReference type="GO" id="GO:0005778">
    <property type="term" value="C:peroxisomal membrane"/>
    <property type="evidence" value="ECO:0007669"/>
    <property type="project" value="TreeGrafter"/>
</dbReference>
<dbReference type="EMBL" id="NBIV01000023">
    <property type="protein sequence ID" value="PXF47568.1"/>
    <property type="molecule type" value="Genomic_DNA"/>
</dbReference>
<dbReference type="InterPro" id="IPR027417">
    <property type="entry name" value="P-loop_NTPase"/>
</dbReference>
<keyword evidence="1" id="KW-0547">Nucleotide-binding</keyword>
<sequence>MDHQYSQEFEGGEIDANDNVYAFVSPRASIPMHIGRIPSSLLLLVPSILPSIMMCVVPERALINLKFEDEDNVRMNNRIVRLCSTESLVPRSRNGEAGVDMNMSLVALLSPCLYDALISKHKHSKRIVIERLQPTPSVQSVILTSILPQPIPSQIASKLAKVAKTTLTGRDVRCGDIVPVSPNAWVQVHNVSGDGIVNSDTDVAVSMGRRSSNTLHFINEPMRAWARAKWKEAIKWKVEPFAHQLSLALEGTLRLVLLEGLERDAEDVIQNISVGRMIKWVRHGTKEDLIEAIARCELAGFGAVVLQSIDDDMEGLIISKCAENEGPWLDLHPYGSEQEVTFVIICEHREDVPRRILQMTDLYISVTKASEEERKAILEEAMSLLTSKNPTGAELQELVHMSTGFARREVYGLAVVYSERGMKACRESVKYFEKGKITVDVGGVTWGDVGGLEEAKEQIIELVETSESAVNYSKTQLTISSNAEGKTSSNRRVGVLLYGPPGTGKTLLARAVAGECGCSFIAVKGPELLDMYVGESEKNVRDVFERAMMVAPCVIFFDELDALAPSRGRGSDSGGVSDRVVSQLLSELDLVSQQSDIFVIAASNRPDLVDAALLRPGRLDKMIYIPMPQSREDQAKILKAQTRKFSLSEDVDLKMALTHAPEPPLLSGADIYAMASSAWMLAVSRAVHMQSRTEVTDENTPESVEHELSMFRDVSSPTDIHEMYRSWFSDIRVVENMMPKRLATYTSKRDYQQPKVIVSQKDFVKAAKQLKQSLSPSQLKDYEELRQRIESGA</sequence>
<dbReference type="SUPFAM" id="SSF52540">
    <property type="entry name" value="P-loop containing nucleoside triphosphate hydrolases"/>
    <property type="match status" value="1"/>
</dbReference>
<proteinExistence type="predicted"/>
<dbReference type="InterPro" id="IPR003960">
    <property type="entry name" value="ATPase_AAA_CS"/>
</dbReference>
<dbReference type="GO" id="GO:0005829">
    <property type="term" value="C:cytosol"/>
    <property type="evidence" value="ECO:0007669"/>
    <property type="project" value="TreeGrafter"/>
</dbReference>
<evidence type="ECO:0000259" key="4">
    <source>
        <dbReference type="SMART" id="SM00382"/>
    </source>
</evidence>
<dbReference type="PROSITE" id="PS00674">
    <property type="entry name" value="AAA"/>
    <property type="match status" value="1"/>
</dbReference>
<dbReference type="Gene3D" id="3.40.50.300">
    <property type="entry name" value="P-loop containing nucleotide triphosphate hydrolases"/>
    <property type="match status" value="1"/>
</dbReference>
<dbReference type="OrthoDB" id="5886at2759"/>
<keyword evidence="3" id="KW-0175">Coiled coil</keyword>